<sequence>MVSLSQRAEYQSLAANLDGEAFEGRDSPPSHEKLEHYNDEVSPSKWSFILPKPLVYACLVVAILSAINAALFPLTVIAHREKPLTDEEMVALPWPDQRLGIDRVAKPPPPVWNRSWPSKIVRLTGKAKRTAYGDGKQVFLSPTETTLMHFSVPPSHSAGNACAISLSIPPDLSPRIKDLRTKGDVSEIEVWSVVQPVDEEIVWDSLTWNKHPPRGELLGTVCAVPKPAPMMEKRNSTTVDFACPEKDLVVELRCMKPGCEVQFKQLHIHPKLAFELVRRAH</sequence>
<proteinExistence type="predicted"/>
<protein>
    <submittedName>
        <fullName evidence="1">Uncharacterized protein</fullName>
    </submittedName>
</protein>
<organism evidence="1 2">
    <name type="scientific">Pluteus cervinus</name>
    <dbReference type="NCBI Taxonomy" id="181527"/>
    <lineage>
        <taxon>Eukaryota</taxon>
        <taxon>Fungi</taxon>
        <taxon>Dikarya</taxon>
        <taxon>Basidiomycota</taxon>
        <taxon>Agaricomycotina</taxon>
        <taxon>Agaricomycetes</taxon>
        <taxon>Agaricomycetidae</taxon>
        <taxon>Agaricales</taxon>
        <taxon>Pluteineae</taxon>
        <taxon>Pluteaceae</taxon>
        <taxon>Pluteus</taxon>
    </lineage>
</organism>
<gene>
    <name evidence="1" type="ORF">BDN72DRAFT_839796</name>
</gene>
<accession>A0ACD3AVU4</accession>
<evidence type="ECO:0000313" key="2">
    <source>
        <dbReference type="Proteomes" id="UP000308600"/>
    </source>
</evidence>
<dbReference type="Proteomes" id="UP000308600">
    <property type="component" value="Unassembled WGS sequence"/>
</dbReference>
<keyword evidence="2" id="KW-1185">Reference proteome</keyword>
<evidence type="ECO:0000313" key="1">
    <source>
        <dbReference type="EMBL" id="TFK69891.1"/>
    </source>
</evidence>
<dbReference type="EMBL" id="ML208322">
    <property type="protein sequence ID" value="TFK69891.1"/>
    <property type="molecule type" value="Genomic_DNA"/>
</dbReference>
<name>A0ACD3AVU4_9AGAR</name>
<reference evidence="1 2" key="1">
    <citation type="journal article" date="2019" name="Nat. Ecol. Evol.">
        <title>Megaphylogeny resolves global patterns of mushroom evolution.</title>
        <authorList>
            <person name="Varga T."/>
            <person name="Krizsan K."/>
            <person name="Foldi C."/>
            <person name="Dima B."/>
            <person name="Sanchez-Garcia M."/>
            <person name="Sanchez-Ramirez S."/>
            <person name="Szollosi G.J."/>
            <person name="Szarkandi J.G."/>
            <person name="Papp V."/>
            <person name="Albert L."/>
            <person name="Andreopoulos W."/>
            <person name="Angelini C."/>
            <person name="Antonin V."/>
            <person name="Barry K.W."/>
            <person name="Bougher N.L."/>
            <person name="Buchanan P."/>
            <person name="Buyck B."/>
            <person name="Bense V."/>
            <person name="Catcheside P."/>
            <person name="Chovatia M."/>
            <person name="Cooper J."/>
            <person name="Damon W."/>
            <person name="Desjardin D."/>
            <person name="Finy P."/>
            <person name="Geml J."/>
            <person name="Haridas S."/>
            <person name="Hughes K."/>
            <person name="Justo A."/>
            <person name="Karasinski D."/>
            <person name="Kautmanova I."/>
            <person name="Kiss B."/>
            <person name="Kocsube S."/>
            <person name="Kotiranta H."/>
            <person name="LaButti K.M."/>
            <person name="Lechner B.E."/>
            <person name="Liimatainen K."/>
            <person name="Lipzen A."/>
            <person name="Lukacs Z."/>
            <person name="Mihaltcheva S."/>
            <person name="Morgado L.N."/>
            <person name="Niskanen T."/>
            <person name="Noordeloos M.E."/>
            <person name="Ohm R.A."/>
            <person name="Ortiz-Santana B."/>
            <person name="Ovrebo C."/>
            <person name="Racz N."/>
            <person name="Riley R."/>
            <person name="Savchenko A."/>
            <person name="Shiryaev A."/>
            <person name="Soop K."/>
            <person name="Spirin V."/>
            <person name="Szebenyi C."/>
            <person name="Tomsovsky M."/>
            <person name="Tulloss R.E."/>
            <person name="Uehling J."/>
            <person name="Grigoriev I.V."/>
            <person name="Vagvolgyi C."/>
            <person name="Papp T."/>
            <person name="Martin F.M."/>
            <person name="Miettinen O."/>
            <person name="Hibbett D.S."/>
            <person name="Nagy L.G."/>
        </authorList>
    </citation>
    <scope>NUCLEOTIDE SEQUENCE [LARGE SCALE GENOMIC DNA]</scope>
    <source>
        <strain evidence="1 2">NL-1719</strain>
    </source>
</reference>